<reference evidence="1" key="1">
    <citation type="journal article" date="2021" name="New Phytol.">
        <title>Evolutionary innovations through gain and loss of genes in the ectomycorrhizal Boletales.</title>
        <authorList>
            <person name="Wu G."/>
            <person name="Miyauchi S."/>
            <person name="Morin E."/>
            <person name="Kuo A."/>
            <person name="Drula E."/>
            <person name="Varga T."/>
            <person name="Kohler A."/>
            <person name="Feng B."/>
            <person name="Cao Y."/>
            <person name="Lipzen A."/>
            <person name="Daum C."/>
            <person name="Hundley H."/>
            <person name="Pangilinan J."/>
            <person name="Johnson J."/>
            <person name="Barry K."/>
            <person name="LaButti K."/>
            <person name="Ng V."/>
            <person name="Ahrendt S."/>
            <person name="Min B."/>
            <person name="Choi I.G."/>
            <person name="Park H."/>
            <person name="Plett J.M."/>
            <person name="Magnuson J."/>
            <person name="Spatafora J.W."/>
            <person name="Nagy L.G."/>
            <person name="Henrissat B."/>
            <person name="Grigoriev I.V."/>
            <person name="Yang Z.L."/>
            <person name="Xu J."/>
            <person name="Martin F.M."/>
        </authorList>
    </citation>
    <scope>NUCLEOTIDE SEQUENCE</scope>
    <source>
        <strain evidence="1">ATCC 28755</strain>
    </source>
</reference>
<dbReference type="EMBL" id="MU267630">
    <property type="protein sequence ID" value="KAH7913495.1"/>
    <property type="molecule type" value="Genomic_DNA"/>
</dbReference>
<gene>
    <name evidence="1" type="ORF">BJ138DRAFT_625908</name>
</gene>
<evidence type="ECO:0000313" key="1">
    <source>
        <dbReference type="EMBL" id="KAH7913495.1"/>
    </source>
</evidence>
<accession>A0ACB8AJP3</accession>
<organism evidence="1 2">
    <name type="scientific">Hygrophoropsis aurantiaca</name>
    <dbReference type="NCBI Taxonomy" id="72124"/>
    <lineage>
        <taxon>Eukaryota</taxon>
        <taxon>Fungi</taxon>
        <taxon>Dikarya</taxon>
        <taxon>Basidiomycota</taxon>
        <taxon>Agaricomycotina</taxon>
        <taxon>Agaricomycetes</taxon>
        <taxon>Agaricomycetidae</taxon>
        <taxon>Boletales</taxon>
        <taxon>Coniophorineae</taxon>
        <taxon>Hygrophoropsidaceae</taxon>
        <taxon>Hygrophoropsis</taxon>
    </lineage>
</organism>
<proteinExistence type="predicted"/>
<sequence length="92" mass="10420">MQIFLQSLIMTIVYISLFTSAEYIPTKNSLFWPRRHPSLCPSISLNQTIHEYSSPMHHFEGPASRPVAMVNTTVIENVILNWDALCGALESL</sequence>
<dbReference type="Proteomes" id="UP000790377">
    <property type="component" value="Unassembled WGS sequence"/>
</dbReference>
<name>A0ACB8AJP3_9AGAM</name>
<protein>
    <submittedName>
        <fullName evidence="1">Uncharacterized protein</fullName>
    </submittedName>
</protein>
<keyword evidence="2" id="KW-1185">Reference proteome</keyword>
<evidence type="ECO:0000313" key="2">
    <source>
        <dbReference type="Proteomes" id="UP000790377"/>
    </source>
</evidence>
<comment type="caution">
    <text evidence="1">The sequence shown here is derived from an EMBL/GenBank/DDBJ whole genome shotgun (WGS) entry which is preliminary data.</text>
</comment>